<comment type="caution">
    <text evidence="2">The sequence shown here is derived from an EMBL/GenBank/DDBJ whole genome shotgun (WGS) entry which is preliminary data.</text>
</comment>
<evidence type="ECO:0000313" key="3">
    <source>
        <dbReference type="Proteomes" id="UP000789342"/>
    </source>
</evidence>
<dbReference type="InterPro" id="IPR004332">
    <property type="entry name" value="Transposase_MuDR"/>
</dbReference>
<evidence type="ECO:0000259" key="1">
    <source>
        <dbReference type="Pfam" id="PF03108"/>
    </source>
</evidence>
<name>A0A9N9J7Y6_9GLOM</name>
<organism evidence="2 3">
    <name type="scientific">Acaulospora morrowiae</name>
    <dbReference type="NCBI Taxonomy" id="94023"/>
    <lineage>
        <taxon>Eukaryota</taxon>
        <taxon>Fungi</taxon>
        <taxon>Fungi incertae sedis</taxon>
        <taxon>Mucoromycota</taxon>
        <taxon>Glomeromycotina</taxon>
        <taxon>Glomeromycetes</taxon>
        <taxon>Diversisporales</taxon>
        <taxon>Acaulosporaceae</taxon>
        <taxon>Acaulospora</taxon>
    </lineage>
</organism>
<dbReference type="Proteomes" id="UP000789342">
    <property type="component" value="Unassembled WGS sequence"/>
</dbReference>
<dbReference type="AlphaFoldDB" id="A0A9N9J7Y6"/>
<gene>
    <name evidence="2" type="ORF">AMORRO_LOCUS16358</name>
</gene>
<protein>
    <submittedName>
        <fullName evidence="2">6600_t:CDS:1</fullName>
    </submittedName>
</protein>
<proteinExistence type="predicted"/>
<dbReference type="Pfam" id="PF03108">
    <property type="entry name" value="DBD_Tnp_Mut"/>
    <property type="match status" value="1"/>
</dbReference>
<dbReference type="EMBL" id="CAJVPV010044278">
    <property type="protein sequence ID" value="CAG8767181.1"/>
    <property type="molecule type" value="Genomic_DNA"/>
</dbReference>
<keyword evidence="3" id="KW-1185">Reference proteome</keyword>
<sequence>TILQIGMSFANMEDVRTALENYSIQTSLPYKFQINKPNKLLVICPTNETSKCSFIISANKRKDGYIYIVKLINHNQDCPTHSETFKARGSYLKKFTAPLIEDISALKPRDIMNRLHSEVANRKRGIEEIEKSYQHIKSLLDNLSNENPGSPWIEATEHCRPVFTFDACHSKSSYKGVYLSVSIIEGENKLVPIAFAICAIENSDN</sequence>
<feature type="domain" description="Transposase MuDR plant" evidence="1">
    <location>
        <begin position="3"/>
        <end position="63"/>
    </location>
</feature>
<dbReference type="OrthoDB" id="2401587at2759"/>
<accession>A0A9N9J7Y6</accession>
<reference evidence="2" key="1">
    <citation type="submission" date="2021-06" db="EMBL/GenBank/DDBJ databases">
        <authorList>
            <person name="Kallberg Y."/>
            <person name="Tangrot J."/>
            <person name="Rosling A."/>
        </authorList>
    </citation>
    <scope>NUCLEOTIDE SEQUENCE</scope>
    <source>
        <strain evidence="2">CL551</strain>
    </source>
</reference>
<feature type="non-terminal residue" evidence="2">
    <location>
        <position position="205"/>
    </location>
</feature>
<evidence type="ECO:0000313" key="2">
    <source>
        <dbReference type="EMBL" id="CAG8767181.1"/>
    </source>
</evidence>